<dbReference type="AlphaFoldDB" id="A0A1K0JLK4"/>
<dbReference type="EMBL" id="FMSH01000192">
    <property type="protein sequence ID" value="SCU76055.1"/>
    <property type="molecule type" value="Genomic_DNA"/>
</dbReference>
<accession>A0A1K0JLK4</accession>
<gene>
    <name evidence="1" type="ORF">CNECB9_2710006</name>
</gene>
<organism evidence="1">
    <name type="scientific">Cupriavidus necator</name>
    <name type="common">Alcaligenes eutrophus</name>
    <name type="synonym">Ralstonia eutropha</name>
    <dbReference type="NCBI Taxonomy" id="106590"/>
    <lineage>
        <taxon>Bacteria</taxon>
        <taxon>Pseudomonadati</taxon>
        <taxon>Pseudomonadota</taxon>
        <taxon>Betaproteobacteria</taxon>
        <taxon>Burkholderiales</taxon>
        <taxon>Burkholderiaceae</taxon>
        <taxon>Cupriavidus</taxon>
    </lineage>
</organism>
<evidence type="ECO:0000313" key="1">
    <source>
        <dbReference type="EMBL" id="SCU76055.1"/>
    </source>
</evidence>
<name>A0A1K0JLK4_CUPNE</name>
<sequence length="75" mass="8011">MNLLRDLTATLVPSNAMIKVTRLLNEAYNNPLSIVGPGAVPGSNLREFYLPGVTGTGSKIQFVELNGKVLTIIAK</sequence>
<proteinExistence type="predicted"/>
<reference evidence="1" key="1">
    <citation type="submission" date="2016-09" db="EMBL/GenBank/DDBJ databases">
        <authorList>
            <person name="Capua I."/>
            <person name="De Benedictis P."/>
            <person name="Joannis T."/>
            <person name="Lombin L.H."/>
            <person name="Cattoli G."/>
        </authorList>
    </citation>
    <scope>NUCLEOTIDE SEQUENCE</scope>
    <source>
        <strain evidence="1">B9</strain>
    </source>
</reference>
<protein>
    <submittedName>
        <fullName evidence="1">Uncharacterized protein</fullName>
    </submittedName>
</protein>